<organism evidence="2 3">
    <name type="scientific">Mesorhizobium plurifarium</name>
    <dbReference type="NCBI Taxonomy" id="69974"/>
    <lineage>
        <taxon>Bacteria</taxon>
        <taxon>Pseudomonadati</taxon>
        <taxon>Pseudomonadota</taxon>
        <taxon>Alphaproteobacteria</taxon>
        <taxon>Hyphomicrobiales</taxon>
        <taxon>Phyllobacteriaceae</taxon>
        <taxon>Mesorhizobium</taxon>
    </lineage>
</organism>
<dbReference type="Proteomes" id="UP000045285">
    <property type="component" value="Unassembled WGS sequence"/>
</dbReference>
<evidence type="ECO:0000256" key="1">
    <source>
        <dbReference type="SAM" id="MobiDB-lite"/>
    </source>
</evidence>
<dbReference type="EMBL" id="CCMZ01000033">
    <property type="protein sequence ID" value="CDX22095.1"/>
    <property type="molecule type" value="Genomic_DNA"/>
</dbReference>
<gene>
    <name evidence="2" type="ORF">MPL3356_390139</name>
</gene>
<feature type="region of interest" description="Disordered" evidence="1">
    <location>
        <begin position="23"/>
        <end position="42"/>
    </location>
</feature>
<name>A0A090E4K9_MESPL</name>
<sequence length="143" mass="15242">MLGMVMPSNLIWDQGVACSNHATPTIASSPRHPGRRRGPMSLAGETRIVTAVVVAPPPRGQLGRHTDIIVVVDVAGQRLKWVPRDLWSPLIGDRVNAAFAMAAAACCGCGTGIHGAERDLPPARRERGRACSSRRQRADPHAA</sequence>
<protein>
    <submittedName>
        <fullName evidence="2">Uncharacterized protein</fullName>
    </submittedName>
</protein>
<evidence type="ECO:0000313" key="3">
    <source>
        <dbReference type="Proteomes" id="UP000045285"/>
    </source>
</evidence>
<feature type="compositionally biased region" description="Basic and acidic residues" evidence="1">
    <location>
        <begin position="117"/>
        <end position="129"/>
    </location>
</feature>
<proteinExistence type="predicted"/>
<dbReference type="AlphaFoldDB" id="A0A090E4K9"/>
<accession>A0A090E4K9</accession>
<keyword evidence="3" id="KW-1185">Reference proteome</keyword>
<evidence type="ECO:0000313" key="2">
    <source>
        <dbReference type="EMBL" id="CDX22095.1"/>
    </source>
</evidence>
<reference evidence="3" key="1">
    <citation type="submission" date="2014-08" db="EMBL/GenBank/DDBJ databases">
        <authorList>
            <person name="Moulin L."/>
        </authorList>
    </citation>
    <scope>NUCLEOTIDE SEQUENCE [LARGE SCALE GENOMIC DNA]</scope>
</reference>
<feature type="region of interest" description="Disordered" evidence="1">
    <location>
        <begin position="117"/>
        <end position="143"/>
    </location>
</feature>